<dbReference type="FunFam" id="3.30.200.20:FF:000557">
    <property type="entry name" value="LRR receptor-like serine/threonine-protein kinase RPK2"/>
    <property type="match status" value="1"/>
</dbReference>
<keyword evidence="9 22" id="KW-0812">Transmembrane</keyword>
<dbReference type="Pfam" id="PF23598">
    <property type="entry name" value="LRR_14"/>
    <property type="match status" value="1"/>
</dbReference>
<keyword evidence="5" id="KW-0723">Serine/threonine-protein kinase</keyword>
<dbReference type="GO" id="GO:0005886">
    <property type="term" value="C:plasma membrane"/>
    <property type="evidence" value="ECO:0007669"/>
    <property type="project" value="UniProtKB-SubCell"/>
</dbReference>
<keyword evidence="3" id="KW-0217">Developmental protein</keyword>
<proteinExistence type="predicted"/>
<evidence type="ECO:0000256" key="18">
    <source>
        <dbReference type="ARBA" id="ARBA00023180"/>
    </source>
</evidence>
<evidence type="ECO:0000256" key="23">
    <source>
        <dbReference type="SAM" id="SignalP"/>
    </source>
</evidence>
<evidence type="ECO:0000256" key="13">
    <source>
        <dbReference type="ARBA" id="ARBA00022777"/>
    </source>
</evidence>
<keyword evidence="7" id="KW-0433">Leucine-rich repeat</keyword>
<dbReference type="EC" id="2.7.11.1" evidence="2"/>
<dbReference type="GO" id="GO:0005524">
    <property type="term" value="F:ATP binding"/>
    <property type="evidence" value="ECO:0007669"/>
    <property type="project" value="UniProtKB-KW"/>
</dbReference>
<dbReference type="Gene3D" id="3.30.200.20">
    <property type="entry name" value="Phosphorylase Kinase, domain 1"/>
    <property type="match status" value="1"/>
</dbReference>
<organism evidence="25 26">
    <name type="scientific">Amborella trichopoda</name>
    <dbReference type="NCBI Taxonomy" id="13333"/>
    <lineage>
        <taxon>Eukaryota</taxon>
        <taxon>Viridiplantae</taxon>
        <taxon>Streptophyta</taxon>
        <taxon>Embryophyta</taxon>
        <taxon>Tracheophyta</taxon>
        <taxon>Spermatophyta</taxon>
        <taxon>Magnoliopsida</taxon>
        <taxon>Amborellales</taxon>
        <taxon>Amborellaceae</taxon>
        <taxon>Amborella</taxon>
    </lineage>
</organism>
<dbReference type="Pfam" id="PF00560">
    <property type="entry name" value="LRR_1"/>
    <property type="match status" value="4"/>
</dbReference>
<evidence type="ECO:0000256" key="11">
    <source>
        <dbReference type="ARBA" id="ARBA00022737"/>
    </source>
</evidence>
<dbReference type="FunFam" id="3.80.10.10:FF:000233">
    <property type="entry name" value="Leucine-rich repeat receptor-like protein kinase TDR"/>
    <property type="match status" value="1"/>
</dbReference>
<dbReference type="GO" id="GO:0004672">
    <property type="term" value="F:protein kinase activity"/>
    <property type="evidence" value="ECO:0000318"/>
    <property type="project" value="GO_Central"/>
</dbReference>
<dbReference type="eggNOG" id="ENOG502QSRW">
    <property type="taxonomic scope" value="Eukaryota"/>
</dbReference>
<evidence type="ECO:0000313" key="25">
    <source>
        <dbReference type="EMBL" id="ERN00137.1"/>
    </source>
</evidence>
<gene>
    <name evidence="25" type="ORF">AMTR_s00111p00013770</name>
</gene>
<dbReference type="GO" id="GO:0004674">
    <property type="term" value="F:protein serine/threonine kinase activity"/>
    <property type="evidence" value="ECO:0007669"/>
    <property type="project" value="UniProtKB-KW"/>
</dbReference>
<evidence type="ECO:0000256" key="19">
    <source>
        <dbReference type="ARBA" id="ARBA00047899"/>
    </source>
</evidence>
<feature type="region of interest" description="Disordered" evidence="21">
    <location>
        <begin position="1000"/>
        <end position="1027"/>
    </location>
</feature>
<accession>W1NSP8</accession>
<keyword evidence="15 22" id="KW-1133">Transmembrane helix</keyword>
<dbReference type="OrthoDB" id="676979at2759"/>
<evidence type="ECO:0000256" key="8">
    <source>
        <dbReference type="ARBA" id="ARBA00022679"/>
    </source>
</evidence>
<keyword evidence="18" id="KW-0325">Glycoprotein</keyword>
<evidence type="ECO:0000256" key="7">
    <source>
        <dbReference type="ARBA" id="ARBA00022614"/>
    </source>
</evidence>
<keyword evidence="26" id="KW-1185">Reference proteome</keyword>
<feature type="transmembrane region" description="Helical" evidence="22">
    <location>
        <begin position="652"/>
        <end position="676"/>
    </location>
</feature>
<feature type="compositionally biased region" description="Gly residues" evidence="21">
    <location>
        <begin position="1009"/>
        <end position="1019"/>
    </location>
</feature>
<dbReference type="GO" id="GO:0009791">
    <property type="term" value="P:post-embryonic development"/>
    <property type="evidence" value="ECO:0007669"/>
    <property type="project" value="UniProtKB-ARBA"/>
</dbReference>
<dbReference type="InterPro" id="IPR008271">
    <property type="entry name" value="Ser/Thr_kinase_AS"/>
</dbReference>
<keyword evidence="14" id="KW-0067">ATP-binding</keyword>
<evidence type="ECO:0000256" key="15">
    <source>
        <dbReference type="ARBA" id="ARBA00022989"/>
    </source>
</evidence>
<dbReference type="OMA" id="FHANYNR"/>
<dbReference type="Gene3D" id="1.10.510.10">
    <property type="entry name" value="Transferase(Phosphotransferase) domain 1"/>
    <property type="match status" value="1"/>
</dbReference>
<dbReference type="InterPro" id="IPR055414">
    <property type="entry name" value="LRR_R13L4/SHOC2-like"/>
</dbReference>
<dbReference type="EMBL" id="KI394940">
    <property type="protein sequence ID" value="ERN00137.1"/>
    <property type="molecule type" value="Genomic_DNA"/>
</dbReference>
<dbReference type="AlphaFoldDB" id="W1NSP8"/>
<evidence type="ECO:0000256" key="9">
    <source>
        <dbReference type="ARBA" id="ARBA00022692"/>
    </source>
</evidence>
<dbReference type="PANTHER" id="PTHR48053:SF171">
    <property type="entry name" value="PROTEIN KINASE DOMAIN-CONTAINING PROTEIN"/>
    <property type="match status" value="1"/>
</dbReference>
<keyword evidence="17" id="KW-0675">Receptor</keyword>
<dbReference type="Gramene" id="ERN00137">
    <property type="protein sequence ID" value="ERN00137"/>
    <property type="gene ID" value="AMTR_s00111p00013770"/>
</dbReference>
<evidence type="ECO:0000256" key="2">
    <source>
        <dbReference type="ARBA" id="ARBA00012513"/>
    </source>
</evidence>
<dbReference type="KEGG" id="atr:18428219"/>
<dbReference type="GO" id="GO:1905393">
    <property type="term" value="P:plant organ formation"/>
    <property type="evidence" value="ECO:0007669"/>
    <property type="project" value="UniProtKB-ARBA"/>
</dbReference>
<evidence type="ECO:0000256" key="16">
    <source>
        <dbReference type="ARBA" id="ARBA00023136"/>
    </source>
</evidence>
<dbReference type="InterPro" id="IPR001611">
    <property type="entry name" value="Leu-rich_rpt"/>
</dbReference>
<evidence type="ECO:0000256" key="20">
    <source>
        <dbReference type="ARBA" id="ARBA00048679"/>
    </source>
</evidence>
<evidence type="ECO:0000256" key="22">
    <source>
        <dbReference type="SAM" id="Phobius"/>
    </source>
</evidence>
<dbReference type="SUPFAM" id="SSF52047">
    <property type="entry name" value="RNI-like"/>
    <property type="match status" value="1"/>
</dbReference>
<dbReference type="InterPro" id="IPR032675">
    <property type="entry name" value="LRR_dom_sf"/>
</dbReference>
<dbReference type="InterPro" id="IPR000719">
    <property type="entry name" value="Prot_kinase_dom"/>
</dbReference>
<evidence type="ECO:0000256" key="10">
    <source>
        <dbReference type="ARBA" id="ARBA00022729"/>
    </source>
</evidence>
<keyword evidence="8" id="KW-0808">Transferase</keyword>
<feature type="chain" id="PRO_5004807870" description="non-specific serine/threonine protein kinase" evidence="23">
    <location>
        <begin position="26"/>
        <end position="1027"/>
    </location>
</feature>
<dbReference type="FunFam" id="1.10.510.10:FF:000632">
    <property type="entry name" value="leucine-rich repeat receptor-like protein kinase TDR"/>
    <property type="match status" value="1"/>
</dbReference>
<dbReference type="PANTHER" id="PTHR48053">
    <property type="entry name" value="LEUCINE RICH REPEAT FAMILY PROTEIN, EXPRESSED"/>
    <property type="match status" value="1"/>
</dbReference>
<dbReference type="PROSITE" id="PS00108">
    <property type="entry name" value="PROTEIN_KINASE_ST"/>
    <property type="match status" value="1"/>
</dbReference>
<dbReference type="FunFam" id="3.80.10.10:FF:000095">
    <property type="entry name" value="LRR receptor-like serine/threonine-protein kinase GSO1"/>
    <property type="match status" value="1"/>
</dbReference>
<keyword evidence="4" id="KW-1003">Cell membrane</keyword>
<evidence type="ECO:0000256" key="14">
    <source>
        <dbReference type="ARBA" id="ARBA00022840"/>
    </source>
</evidence>
<feature type="domain" description="Protein kinase" evidence="24">
    <location>
        <begin position="718"/>
        <end position="1001"/>
    </location>
</feature>
<evidence type="ECO:0000256" key="21">
    <source>
        <dbReference type="SAM" id="MobiDB-lite"/>
    </source>
</evidence>
<keyword evidence="11" id="KW-0677">Repeat</keyword>
<protein>
    <recommendedName>
        <fullName evidence="2">non-specific serine/threonine protein kinase</fullName>
        <ecNumber evidence="2">2.7.11.1</ecNumber>
    </recommendedName>
</protein>
<comment type="subcellular location">
    <subcellularLocation>
        <location evidence="1">Cell membrane</location>
        <topology evidence="1">Single-pass membrane protein</topology>
    </subcellularLocation>
</comment>
<keyword evidence="13" id="KW-0418">Kinase</keyword>
<reference evidence="26" key="1">
    <citation type="journal article" date="2013" name="Science">
        <title>The Amborella genome and the evolution of flowering plants.</title>
        <authorList>
            <consortium name="Amborella Genome Project"/>
        </authorList>
    </citation>
    <scope>NUCLEOTIDE SEQUENCE [LARGE SCALE GENOMIC DNA]</scope>
</reference>
<comment type="catalytic activity">
    <reaction evidence="19">
        <text>L-threonyl-[protein] + ATP = O-phospho-L-threonyl-[protein] + ADP + H(+)</text>
        <dbReference type="Rhea" id="RHEA:46608"/>
        <dbReference type="Rhea" id="RHEA-COMP:11060"/>
        <dbReference type="Rhea" id="RHEA-COMP:11605"/>
        <dbReference type="ChEBI" id="CHEBI:15378"/>
        <dbReference type="ChEBI" id="CHEBI:30013"/>
        <dbReference type="ChEBI" id="CHEBI:30616"/>
        <dbReference type="ChEBI" id="CHEBI:61977"/>
        <dbReference type="ChEBI" id="CHEBI:456216"/>
        <dbReference type="EC" id="2.7.11.1"/>
    </reaction>
</comment>
<dbReference type="SUPFAM" id="SSF56112">
    <property type="entry name" value="Protein kinase-like (PK-like)"/>
    <property type="match status" value="1"/>
</dbReference>
<evidence type="ECO:0000256" key="4">
    <source>
        <dbReference type="ARBA" id="ARBA00022475"/>
    </source>
</evidence>
<evidence type="ECO:0000256" key="17">
    <source>
        <dbReference type="ARBA" id="ARBA00023170"/>
    </source>
</evidence>
<comment type="catalytic activity">
    <reaction evidence="20">
        <text>L-seryl-[protein] + ATP = O-phospho-L-seryl-[protein] + ADP + H(+)</text>
        <dbReference type="Rhea" id="RHEA:17989"/>
        <dbReference type="Rhea" id="RHEA-COMP:9863"/>
        <dbReference type="Rhea" id="RHEA-COMP:11604"/>
        <dbReference type="ChEBI" id="CHEBI:15378"/>
        <dbReference type="ChEBI" id="CHEBI:29999"/>
        <dbReference type="ChEBI" id="CHEBI:30616"/>
        <dbReference type="ChEBI" id="CHEBI:83421"/>
        <dbReference type="ChEBI" id="CHEBI:456216"/>
        <dbReference type="EC" id="2.7.11.1"/>
    </reaction>
</comment>
<evidence type="ECO:0000259" key="24">
    <source>
        <dbReference type="PROSITE" id="PS50011"/>
    </source>
</evidence>
<keyword evidence="10 23" id="KW-0732">Signal</keyword>
<dbReference type="Gene3D" id="3.80.10.10">
    <property type="entry name" value="Ribonuclease Inhibitor"/>
    <property type="match status" value="4"/>
</dbReference>
<dbReference type="Proteomes" id="UP000017836">
    <property type="component" value="Unassembled WGS sequence"/>
</dbReference>
<evidence type="ECO:0000256" key="12">
    <source>
        <dbReference type="ARBA" id="ARBA00022741"/>
    </source>
</evidence>
<name>W1NSP8_AMBTC</name>
<dbReference type="PROSITE" id="PS50011">
    <property type="entry name" value="PROTEIN_KINASE_DOM"/>
    <property type="match status" value="1"/>
</dbReference>
<evidence type="ECO:0000313" key="26">
    <source>
        <dbReference type="Proteomes" id="UP000017836"/>
    </source>
</evidence>
<dbReference type="InterPro" id="IPR003591">
    <property type="entry name" value="Leu-rich_rpt_typical-subtyp"/>
</dbReference>
<dbReference type="SMART" id="SM00369">
    <property type="entry name" value="LRR_TYP"/>
    <property type="match status" value="8"/>
</dbReference>
<keyword evidence="12" id="KW-0547">Nucleotide-binding</keyword>
<keyword evidence="6" id="KW-0597">Phosphoprotein</keyword>
<feature type="signal peptide" evidence="23">
    <location>
        <begin position="1"/>
        <end position="25"/>
    </location>
</feature>
<evidence type="ECO:0000256" key="1">
    <source>
        <dbReference type="ARBA" id="ARBA00004162"/>
    </source>
</evidence>
<dbReference type="SMART" id="SM00220">
    <property type="entry name" value="S_TKc"/>
    <property type="match status" value="1"/>
</dbReference>
<dbReference type="GO" id="GO:0048608">
    <property type="term" value="P:reproductive structure development"/>
    <property type="evidence" value="ECO:0007669"/>
    <property type="project" value="UniProtKB-ARBA"/>
</dbReference>
<dbReference type="HOGENOM" id="CLU_000288_22_1_1"/>
<dbReference type="InterPro" id="IPR051716">
    <property type="entry name" value="Plant_RL_S/T_kinase"/>
</dbReference>
<dbReference type="Pfam" id="PF00069">
    <property type="entry name" value="Pkinase"/>
    <property type="match status" value="1"/>
</dbReference>
<evidence type="ECO:0000256" key="5">
    <source>
        <dbReference type="ARBA" id="ARBA00022527"/>
    </source>
</evidence>
<evidence type="ECO:0000256" key="3">
    <source>
        <dbReference type="ARBA" id="ARBA00022473"/>
    </source>
</evidence>
<keyword evidence="16 22" id="KW-0472">Membrane</keyword>
<dbReference type="GO" id="GO:0048367">
    <property type="term" value="P:shoot system development"/>
    <property type="evidence" value="ECO:0007669"/>
    <property type="project" value="UniProtKB-ARBA"/>
</dbReference>
<evidence type="ECO:0000256" key="6">
    <source>
        <dbReference type="ARBA" id="ARBA00022553"/>
    </source>
</evidence>
<sequence>MKPTCKTLLPLSLLLFSLLPALSLSWRPTVPLQLLSLLAIKYSIYDPSLSLNDWQYRHGYPIPPFCTWSSVSCKPNTTHIISLDLSHKNLSGFLSPQIRFLTQLQYLNLSNNGFQGPFPTSIFSLLNLTAIDISHNSFNSTFPLGIRALEKLTHFNAFSNNFTGTLPYDLPHLLSLEFLNFGGSFFEGSIPASFGLFPAIKHLNLAGNLLTDEIPLELGNLTLLERLEIGYNNFIGGIPAKFGKLQELKYLDMASCNLSGVLPPEIGNLGDMESLFLFKNHFIGEIPASFSNLTSLLSLDLSDNQLSGEIPVGFSELKNLTMLSLLKNKLSGQIPQGIEELPNLETLLLWNNSFNGSLPSRLGLNSNLQVLDVSSNMLSGPLPESLCHGNKLWKLILFSNAFSSEIPKSLTECVSLWRFRVAGNRFSGEIPAGFGSMRNLTYMDLSCNNLSGKIPDDLSSAQRLQFLNISGNQFNGNLPESLWGGPNLQIFSASFSGLKGKIPSFSHGCKSLYKLELNGNAFSGLIPSDINHCQKLLNLRLNRNQLSGSIPREIAEIPVISEIDLSENSLTGLIPDSFDNVRTLESFNVSFNQLSGPVPCSGSIFRSLHPASFLGNENLCGLIVNRPCLNTGNLNSNLPENVISREPKRAGVLVWIMGAVFLAGIFVLIVGSRCFIKNYQILISGSRSYREELIEGPWKMTAFQRLNFTVETVIDCLKNSDNIIGMGSAGTVYKAQLPGGETIAVKKLWGNQKETIKRRRGGSLRGALIEVELLGHVRHRNIVRLLGFCSNNDITLLLYEYMPNGSLDELLHGNKEANLLADWFTRYNIAVGVAQGICYLHHDCHPVIVHRDLKPGNILLDAEMEARVADFGVAKLIQGDESMSAIAGSYGYIAPEYAYTLQVDEKSDIYSFGVVLMEILSGRRSVESEFGDGNSIVDWVRSKIKTKEGVSEVLDKNVGASCGPVREEMMLVLRVALLCTARCPNNRPSMRDVVSMLQEAKPKRKLQSGGNGNGGGGNGSPLPKSAD</sequence>
<dbReference type="InterPro" id="IPR011009">
    <property type="entry name" value="Kinase-like_dom_sf"/>
</dbReference>
<dbReference type="SUPFAM" id="SSF52058">
    <property type="entry name" value="L domain-like"/>
    <property type="match status" value="1"/>
</dbReference>